<feature type="coiled-coil region" evidence="1">
    <location>
        <begin position="183"/>
        <end position="210"/>
    </location>
</feature>
<name>A0A5J9VR41_9POAL</name>
<dbReference type="PANTHER" id="PTHR31172:SF6">
    <property type="entry name" value="OS07G0642800 PROTEIN"/>
    <property type="match status" value="1"/>
</dbReference>
<feature type="domain" description="Stomatal closure-related actin-binding protein coiled-coil" evidence="4">
    <location>
        <begin position="102"/>
        <end position="269"/>
    </location>
</feature>
<feature type="domain" description="Stomatal closure-related actin-binding protein Ig" evidence="2">
    <location>
        <begin position="283"/>
        <end position="381"/>
    </location>
</feature>
<evidence type="ECO:0000259" key="5">
    <source>
        <dbReference type="Pfam" id="PF17684"/>
    </source>
</evidence>
<dbReference type="InterPro" id="IPR039640">
    <property type="entry name" value="SCAB"/>
</dbReference>
<dbReference type="Pfam" id="PF17684">
    <property type="entry name" value="SCAB-PH"/>
    <property type="match status" value="1"/>
</dbReference>
<comment type="caution">
    <text evidence="6">The sequence shown here is derived from an EMBL/GenBank/DDBJ whole genome shotgun (WGS) entry which is preliminary data.</text>
</comment>
<dbReference type="GO" id="GO:0003779">
    <property type="term" value="F:actin binding"/>
    <property type="evidence" value="ECO:0007669"/>
    <property type="project" value="InterPro"/>
</dbReference>
<evidence type="ECO:0000259" key="4">
    <source>
        <dbReference type="Pfam" id="PF16712"/>
    </source>
</evidence>
<dbReference type="Gramene" id="TVU37560">
    <property type="protein sequence ID" value="TVU37560"/>
    <property type="gene ID" value="EJB05_10882"/>
</dbReference>
<keyword evidence="7" id="KW-1185">Reference proteome</keyword>
<evidence type="ECO:0008006" key="8">
    <source>
        <dbReference type="Google" id="ProtNLM"/>
    </source>
</evidence>
<feature type="domain" description="Stomatal closure-related actin-binding protein actin-binding" evidence="3">
    <location>
        <begin position="57"/>
        <end position="98"/>
    </location>
</feature>
<dbReference type="Gene3D" id="1.20.5.440">
    <property type="entry name" value="ATP synthase delta/epsilon subunit, C-terminal domain"/>
    <property type="match status" value="1"/>
</dbReference>
<keyword evidence="1" id="KW-0175">Coiled coil</keyword>
<dbReference type="InterPro" id="IPR032009">
    <property type="entry name" value="SCAB_CC"/>
</dbReference>
<proteinExistence type="predicted"/>
<dbReference type="InterPro" id="IPR041144">
    <property type="entry name" value="SCAB-PH"/>
</dbReference>
<dbReference type="EMBL" id="RWGY01000007">
    <property type="protein sequence ID" value="TVU37560.1"/>
    <property type="molecule type" value="Genomic_DNA"/>
</dbReference>
<evidence type="ECO:0000313" key="7">
    <source>
        <dbReference type="Proteomes" id="UP000324897"/>
    </source>
</evidence>
<dbReference type="Pfam" id="PF16712">
    <property type="entry name" value="SCAB_CC"/>
    <property type="match status" value="1"/>
</dbReference>
<evidence type="ECO:0000256" key="1">
    <source>
        <dbReference type="SAM" id="Coils"/>
    </source>
</evidence>
<dbReference type="Gene3D" id="2.30.29.140">
    <property type="match status" value="1"/>
</dbReference>
<dbReference type="AlphaFoldDB" id="A0A5J9VR41"/>
<dbReference type="InterPro" id="IPR032015">
    <property type="entry name" value="SCAB-Ig"/>
</dbReference>
<sequence>MTRASTVDFGRKKPREVNWSGPLRPANIIRNKFPTYKNGSNGIVIKLADGPEMPSRKEVVAKETADLLDRRQRLSVRELTMKFEKGFNTATLLSNEVKSRHAALLERDILLKNLKSVLESLRGRVGGKNKDEIDESLSMVDILAVQLSKREDELLQQKAEVTKIASSLKLASEDAKRIVDEERANARSEIEGAKAAVQRVEIALKEHENISQKIGKQDMDELKETVQEARRLKMLHCPSKAMDIESEIQVLRDQLYEKSANSLQLLKELKLHQRFEENDMPLYELEGLESLGSVLRIVAQNKEFVDFSKRSIQWFRIQPDKGSKKEIISGATKPVYAPEPHDVGRYIQAEIEYCGRISIARSAGPVDPAAGLADYVEALLRNPETEYNVVILQVNGIPQPADSLHVLCIGRLRMRLAKGKTVVAKEFYSSAMQLCGVRGGGDAAPQAIFWRPRKDLSFVLAFETIRERNSALMLARRFAADCNDDATFCLMNADYPCRSGGQNNVIFVTSMFAAEPYSFAWLRFKARSSLGASQVELTLPKNVFGTPPGANRTFSLKDHGL</sequence>
<dbReference type="Proteomes" id="UP000324897">
    <property type="component" value="Chromosome 4"/>
</dbReference>
<evidence type="ECO:0000259" key="3">
    <source>
        <dbReference type="Pfam" id="PF16711"/>
    </source>
</evidence>
<reference evidence="6 7" key="1">
    <citation type="journal article" date="2019" name="Sci. Rep.">
        <title>A high-quality genome of Eragrostis curvula grass provides insights into Poaceae evolution and supports new strategies to enhance forage quality.</title>
        <authorList>
            <person name="Carballo J."/>
            <person name="Santos B.A.C.M."/>
            <person name="Zappacosta D."/>
            <person name="Garbus I."/>
            <person name="Selva J.P."/>
            <person name="Gallo C.A."/>
            <person name="Diaz A."/>
            <person name="Albertini E."/>
            <person name="Caccamo M."/>
            <person name="Echenique V."/>
        </authorList>
    </citation>
    <scope>NUCLEOTIDE SEQUENCE [LARGE SCALE GENOMIC DNA]</scope>
    <source>
        <strain evidence="7">cv. Victoria</strain>
        <tissue evidence="6">Leaf</tissue>
    </source>
</reference>
<dbReference type="OrthoDB" id="2014217at2759"/>
<dbReference type="Pfam" id="PF16709">
    <property type="entry name" value="SCAB-Ig"/>
    <property type="match status" value="1"/>
</dbReference>
<evidence type="ECO:0000259" key="2">
    <source>
        <dbReference type="Pfam" id="PF16709"/>
    </source>
</evidence>
<dbReference type="Gene3D" id="2.60.40.2700">
    <property type="match status" value="1"/>
</dbReference>
<gene>
    <name evidence="6" type="ORF">EJB05_10882</name>
</gene>
<dbReference type="GO" id="GO:0007015">
    <property type="term" value="P:actin filament organization"/>
    <property type="evidence" value="ECO:0007669"/>
    <property type="project" value="InterPro"/>
</dbReference>
<dbReference type="InterPro" id="IPR032012">
    <property type="entry name" value="SCAB-ABD"/>
</dbReference>
<organism evidence="6 7">
    <name type="scientific">Eragrostis curvula</name>
    <name type="common">weeping love grass</name>
    <dbReference type="NCBI Taxonomy" id="38414"/>
    <lineage>
        <taxon>Eukaryota</taxon>
        <taxon>Viridiplantae</taxon>
        <taxon>Streptophyta</taxon>
        <taxon>Embryophyta</taxon>
        <taxon>Tracheophyta</taxon>
        <taxon>Spermatophyta</taxon>
        <taxon>Magnoliopsida</taxon>
        <taxon>Liliopsida</taxon>
        <taxon>Poales</taxon>
        <taxon>Poaceae</taxon>
        <taxon>PACMAD clade</taxon>
        <taxon>Chloridoideae</taxon>
        <taxon>Eragrostideae</taxon>
        <taxon>Eragrostidinae</taxon>
        <taxon>Eragrostis</taxon>
    </lineage>
</organism>
<dbReference type="PANTHER" id="PTHR31172">
    <property type="entry name" value="STOMATAL CLOSURE-RELATED ACTIN-BINDING PROTEIN 1"/>
    <property type="match status" value="1"/>
</dbReference>
<dbReference type="GO" id="GO:0010119">
    <property type="term" value="P:regulation of stomatal movement"/>
    <property type="evidence" value="ECO:0007669"/>
    <property type="project" value="InterPro"/>
</dbReference>
<feature type="domain" description="Stomatal closure-related actin-binding protein PH" evidence="5">
    <location>
        <begin position="384"/>
        <end position="483"/>
    </location>
</feature>
<evidence type="ECO:0000313" key="6">
    <source>
        <dbReference type="EMBL" id="TVU37560.1"/>
    </source>
</evidence>
<protein>
    <recommendedName>
        <fullName evidence="8">Stomatal closure-related actin-binding protein coiled-coil domain-containing protein</fullName>
    </recommendedName>
</protein>
<dbReference type="Pfam" id="PF16711">
    <property type="entry name" value="SCAB-ABD"/>
    <property type="match status" value="1"/>
</dbReference>
<accession>A0A5J9VR41</accession>